<protein>
    <recommendedName>
        <fullName evidence="3">Tryptophan 2,3-dioxygenase</fullName>
    </recommendedName>
</protein>
<dbReference type="PANTHER" id="PTHR10138">
    <property type="entry name" value="TRYPTOPHAN 2,3-DIOXYGENASE"/>
    <property type="match status" value="1"/>
</dbReference>
<name>A0A9W4AXJ2_9MYCO</name>
<dbReference type="Proteomes" id="UP000465785">
    <property type="component" value="Chromosome"/>
</dbReference>
<sequence>MTSPADLWRDQPVIDAIDRWSADAAPDSLTLAKLISEHVRAVGKHFLSVPILVRLAAIRRQHGASDAFLDAFLDGILDKFEGRYYNRTYLALPLLEKICDDALSGLDPERMSALLMADVVRFESAAAAAESTNDRPDPATSRKRITHALRFLASFRDADTTDDGRDVDLAGALEMLPTLPASHARDWFDVSVAPVHVAHDEYFFMRALQAHEMVFTTLAADLRAATTSLRDGRFADALCSLEHANNIYPRAAMLFRLVATMRVDHFHAFREFTQGASAIQSEQYKRFEIACGTPPAERLRSDAFTNVPAVRADATAGHDSLSQAYLDARRDDMFTVDQWDVLDAALNKLESSHQRWKATHHSLAARMLGEAHGSGHTEGVPYLRKCLDNRLFWRLADYLEGSKAR</sequence>
<dbReference type="GO" id="GO:0019442">
    <property type="term" value="P:L-tryptophan catabolic process to acetyl-CoA"/>
    <property type="evidence" value="ECO:0007669"/>
    <property type="project" value="TreeGrafter"/>
</dbReference>
<dbReference type="PANTHER" id="PTHR10138:SF0">
    <property type="entry name" value="TRYPTOPHAN 2,3-DIOXYGENASE"/>
    <property type="match status" value="1"/>
</dbReference>
<dbReference type="GO" id="GO:0019441">
    <property type="term" value="P:L-tryptophan catabolic process to kynurenine"/>
    <property type="evidence" value="ECO:0007669"/>
    <property type="project" value="InterPro"/>
</dbReference>
<dbReference type="GO" id="GO:0004833">
    <property type="term" value="F:L-tryptophan 2,3-dioxygenase activity"/>
    <property type="evidence" value="ECO:0007669"/>
    <property type="project" value="InterPro"/>
</dbReference>
<evidence type="ECO:0000313" key="2">
    <source>
        <dbReference type="Proteomes" id="UP000465785"/>
    </source>
</evidence>
<evidence type="ECO:0000313" key="1">
    <source>
        <dbReference type="EMBL" id="BBY90409.1"/>
    </source>
</evidence>
<gene>
    <name evidence="1" type="ORF">MGALJ_00780</name>
</gene>
<reference evidence="1 2" key="1">
    <citation type="journal article" date="2019" name="Emerg. Microbes Infect.">
        <title>Comprehensive subspecies identification of 175 nontuberculous mycobacteria species based on 7547 genomic profiles.</title>
        <authorList>
            <person name="Matsumoto Y."/>
            <person name="Kinjo T."/>
            <person name="Motooka D."/>
            <person name="Nabeya D."/>
            <person name="Jung N."/>
            <person name="Uechi K."/>
            <person name="Horii T."/>
            <person name="Iida T."/>
            <person name="Fujita J."/>
            <person name="Nakamura S."/>
        </authorList>
    </citation>
    <scope>NUCLEOTIDE SEQUENCE [LARGE SCALE GENOMIC DNA]</scope>
    <source>
        <strain evidence="1 2">JCM 6399</strain>
    </source>
</reference>
<dbReference type="EMBL" id="AP022601">
    <property type="protein sequence ID" value="BBY90409.1"/>
    <property type="molecule type" value="Genomic_DNA"/>
</dbReference>
<dbReference type="AlphaFoldDB" id="A0A9W4AXJ2"/>
<dbReference type="KEGG" id="mgau:MGALJ_00780"/>
<dbReference type="SUPFAM" id="SSF140959">
    <property type="entry name" value="Indolic compounds 2,3-dioxygenase-like"/>
    <property type="match status" value="1"/>
</dbReference>
<evidence type="ECO:0008006" key="3">
    <source>
        <dbReference type="Google" id="ProtNLM"/>
    </source>
</evidence>
<dbReference type="GO" id="GO:0020037">
    <property type="term" value="F:heme binding"/>
    <property type="evidence" value="ECO:0007669"/>
    <property type="project" value="InterPro"/>
</dbReference>
<dbReference type="InterPro" id="IPR037217">
    <property type="entry name" value="Trp/Indoleamine_2_3_dOase-like"/>
</dbReference>
<proteinExistence type="predicted"/>
<dbReference type="InterPro" id="IPR004981">
    <property type="entry name" value="Trp_2_3_dOase"/>
</dbReference>
<dbReference type="Gene3D" id="1.20.58.480">
    <property type="match status" value="1"/>
</dbReference>
<organism evidence="1 2">
    <name type="scientific">Mycobacterium gallinarum</name>
    <dbReference type="NCBI Taxonomy" id="39689"/>
    <lineage>
        <taxon>Bacteria</taxon>
        <taxon>Bacillati</taxon>
        <taxon>Actinomycetota</taxon>
        <taxon>Actinomycetes</taxon>
        <taxon>Mycobacteriales</taxon>
        <taxon>Mycobacteriaceae</taxon>
        <taxon>Mycobacterium</taxon>
    </lineage>
</organism>
<accession>A0A9W4AXJ2</accession>
<dbReference type="GO" id="GO:0046872">
    <property type="term" value="F:metal ion binding"/>
    <property type="evidence" value="ECO:0007669"/>
    <property type="project" value="InterPro"/>
</dbReference>
<keyword evidence="2" id="KW-1185">Reference proteome</keyword>